<accession>A0AAV9B8G5</accession>
<dbReference type="GO" id="GO:0016020">
    <property type="term" value="C:membrane"/>
    <property type="evidence" value="ECO:0007669"/>
    <property type="project" value="UniProtKB-SubCell"/>
</dbReference>
<keyword evidence="4 6" id="KW-1133">Transmembrane helix</keyword>
<dbReference type="EMBL" id="JAUJYN010000004">
    <property type="protein sequence ID" value="KAK1272374.1"/>
    <property type="molecule type" value="Genomic_DNA"/>
</dbReference>
<proteinExistence type="inferred from homology"/>
<dbReference type="SUPFAM" id="SSF103481">
    <property type="entry name" value="Multidrug resistance efflux transporter EmrE"/>
    <property type="match status" value="1"/>
</dbReference>
<reference evidence="8" key="2">
    <citation type="submission" date="2023-06" db="EMBL/GenBank/DDBJ databases">
        <authorList>
            <person name="Ma L."/>
            <person name="Liu K.-W."/>
            <person name="Li Z."/>
            <person name="Hsiao Y.-Y."/>
            <person name="Qi Y."/>
            <person name="Fu T."/>
            <person name="Tang G."/>
            <person name="Zhang D."/>
            <person name="Sun W.-H."/>
            <person name="Liu D.-K."/>
            <person name="Li Y."/>
            <person name="Chen G.-Z."/>
            <person name="Liu X.-D."/>
            <person name="Liao X.-Y."/>
            <person name="Jiang Y.-T."/>
            <person name="Yu X."/>
            <person name="Hao Y."/>
            <person name="Huang J."/>
            <person name="Zhao X.-W."/>
            <person name="Ke S."/>
            <person name="Chen Y.-Y."/>
            <person name="Wu W.-L."/>
            <person name="Hsu J.-L."/>
            <person name="Lin Y.-F."/>
            <person name="Huang M.-D."/>
            <person name="Li C.-Y."/>
            <person name="Huang L."/>
            <person name="Wang Z.-W."/>
            <person name="Zhao X."/>
            <person name="Zhong W.-Y."/>
            <person name="Peng D.-H."/>
            <person name="Ahmad S."/>
            <person name="Lan S."/>
            <person name="Zhang J.-S."/>
            <person name="Tsai W.-C."/>
            <person name="Van De Peer Y."/>
            <person name="Liu Z.-J."/>
        </authorList>
    </citation>
    <scope>NUCLEOTIDE SEQUENCE</scope>
    <source>
        <strain evidence="8">SCP</strain>
        <tissue evidence="8">Leaves</tissue>
    </source>
</reference>
<keyword evidence="9" id="KW-1185">Reference proteome</keyword>
<comment type="similarity">
    <text evidence="2 6">Belongs to the drug/metabolite transporter (DMT) superfamily. Plant drug/metabolite exporter (P-DME) (TC 2.A.7.4) family.</text>
</comment>
<dbReference type="InterPro" id="IPR037185">
    <property type="entry name" value="EmrE-like"/>
</dbReference>
<dbReference type="InterPro" id="IPR030184">
    <property type="entry name" value="WAT1-related"/>
</dbReference>
<evidence type="ECO:0000256" key="3">
    <source>
        <dbReference type="ARBA" id="ARBA00022692"/>
    </source>
</evidence>
<evidence type="ECO:0000256" key="5">
    <source>
        <dbReference type="ARBA" id="ARBA00023136"/>
    </source>
</evidence>
<feature type="transmembrane region" description="Helical" evidence="6">
    <location>
        <begin position="211"/>
        <end position="232"/>
    </location>
</feature>
<dbReference type="Pfam" id="PF00892">
    <property type="entry name" value="EamA"/>
    <property type="match status" value="1"/>
</dbReference>
<organism evidence="8 9">
    <name type="scientific">Acorus gramineus</name>
    <name type="common">Dwarf sweet flag</name>
    <dbReference type="NCBI Taxonomy" id="55184"/>
    <lineage>
        <taxon>Eukaryota</taxon>
        <taxon>Viridiplantae</taxon>
        <taxon>Streptophyta</taxon>
        <taxon>Embryophyta</taxon>
        <taxon>Tracheophyta</taxon>
        <taxon>Spermatophyta</taxon>
        <taxon>Magnoliopsida</taxon>
        <taxon>Liliopsida</taxon>
        <taxon>Acoraceae</taxon>
        <taxon>Acorus</taxon>
    </lineage>
</organism>
<evidence type="ECO:0000313" key="9">
    <source>
        <dbReference type="Proteomes" id="UP001179952"/>
    </source>
</evidence>
<keyword evidence="5 6" id="KW-0472">Membrane</keyword>
<feature type="transmembrane region" description="Helical" evidence="6">
    <location>
        <begin position="22"/>
        <end position="41"/>
    </location>
</feature>
<evidence type="ECO:0000256" key="1">
    <source>
        <dbReference type="ARBA" id="ARBA00004141"/>
    </source>
</evidence>
<evidence type="ECO:0000256" key="2">
    <source>
        <dbReference type="ARBA" id="ARBA00007635"/>
    </source>
</evidence>
<feature type="domain" description="EamA" evidence="7">
    <location>
        <begin position="181"/>
        <end position="320"/>
    </location>
</feature>
<evidence type="ECO:0000256" key="4">
    <source>
        <dbReference type="ARBA" id="ARBA00022989"/>
    </source>
</evidence>
<feature type="transmembrane region" description="Helical" evidence="6">
    <location>
        <begin position="180"/>
        <end position="199"/>
    </location>
</feature>
<protein>
    <recommendedName>
        <fullName evidence="6">WAT1-related protein</fullName>
    </recommendedName>
</protein>
<dbReference type="InterPro" id="IPR000620">
    <property type="entry name" value="EamA_dom"/>
</dbReference>
<reference evidence="8" key="1">
    <citation type="journal article" date="2023" name="Nat. Commun.">
        <title>Diploid and tetraploid genomes of Acorus and the evolution of monocots.</title>
        <authorList>
            <person name="Ma L."/>
            <person name="Liu K.W."/>
            <person name="Li Z."/>
            <person name="Hsiao Y.Y."/>
            <person name="Qi Y."/>
            <person name="Fu T."/>
            <person name="Tang G.D."/>
            <person name="Zhang D."/>
            <person name="Sun W.H."/>
            <person name="Liu D.K."/>
            <person name="Li Y."/>
            <person name="Chen G.Z."/>
            <person name="Liu X.D."/>
            <person name="Liao X.Y."/>
            <person name="Jiang Y.T."/>
            <person name="Yu X."/>
            <person name="Hao Y."/>
            <person name="Huang J."/>
            <person name="Zhao X.W."/>
            <person name="Ke S."/>
            <person name="Chen Y.Y."/>
            <person name="Wu W.L."/>
            <person name="Hsu J.L."/>
            <person name="Lin Y.F."/>
            <person name="Huang M.D."/>
            <person name="Li C.Y."/>
            <person name="Huang L."/>
            <person name="Wang Z.W."/>
            <person name="Zhao X."/>
            <person name="Zhong W.Y."/>
            <person name="Peng D.H."/>
            <person name="Ahmad S."/>
            <person name="Lan S."/>
            <person name="Zhang J.S."/>
            <person name="Tsai W.C."/>
            <person name="Van de Peer Y."/>
            <person name="Liu Z.J."/>
        </authorList>
    </citation>
    <scope>NUCLEOTIDE SEQUENCE</scope>
    <source>
        <strain evidence="8">SCP</strain>
    </source>
</reference>
<gene>
    <name evidence="8" type="ORF">QJS04_geneDACA012443</name>
</gene>
<dbReference type="Proteomes" id="UP001179952">
    <property type="component" value="Unassembled WGS sequence"/>
</dbReference>
<evidence type="ECO:0000256" key="6">
    <source>
        <dbReference type="RuleBase" id="RU363077"/>
    </source>
</evidence>
<feature type="transmembrane region" description="Helical" evidence="6">
    <location>
        <begin position="53"/>
        <end position="74"/>
    </location>
</feature>
<feature type="transmembrane region" description="Helical" evidence="6">
    <location>
        <begin position="94"/>
        <end position="114"/>
    </location>
</feature>
<feature type="transmembrane region" description="Helical" evidence="6">
    <location>
        <begin position="303"/>
        <end position="322"/>
    </location>
</feature>
<evidence type="ECO:0000259" key="7">
    <source>
        <dbReference type="Pfam" id="PF00892"/>
    </source>
</evidence>
<keyword evidence="3 6" id="KW-0812">Transmembrane</keyword>
<comment type="caution">
    <text evidence="8">The sequence shown here is derived from an EMBL/GenBank/DDBJ whole genome shotgun (WGS) entry which is preliminary data.</text>
</comment>
<feature type="transmembrane region" description="Helical" evidence="6">
    <location>
        <begin position="126"/>
        <end position="146"/>
    </location>
</feature>
<evidence type="ECO:0000313" key="8">
    <source>
        <dbReference type="EMBL" id="KAK1272374.1"/>
    </source>
</evidence>
<name>A0AAV9B8G5_ACOGR</name>
<comment type="subcellular location">
    <subcellularLocation>
        <location evidence="1 6">Membrane</location>
        <topology evidence="1 6">Multi-pass membrane protein</topology>
    </subcellularLocation>
</comment>
<feature type="transmembrane region" description="Helical" evidence="6">
    <location>
        <begin position="238"/>
        <end position="264"/>
    </location>
</feature>
<sequence length="345" mass="36049">MGEGEEEGTVSGAPRPSMVEEVGIVSGLVVVQLVFASYGVALGRLLMMGLDPVALVVYGCLATLVFLSPLAIAFERVTSFQLLSLVGIKKTSPAIASAMPNLAPGFIFLIAGCLRLEKINMKCKYGITKIMGTLLCLTGAIAMSLLQGHSPLPPPSPFPGSPPLSSISLQDAIAVERDRIIGTLCLLIAVISLSCSMVLQATIMKEFPAPLSLCAISSFIAFIFTAAFKLAVDGDLGIGLPIMSFGSLILFGSLGGIVNGLCIGFQVWSVKKRGPVLVSMFSPVGTVCSAILSALTLGQPMTISSIGGMILMFGGLYLVLWAKKKEERYGKAIDGVGDSEKPLLT</sequence>
<feature type="transmembrane region" description="Helical" evidence="6">
    <location>
        <begin position="276"/>
        <end position="297"/>
    </location>
</feature>
<dbReference type="AlphaFoldDB" id="A0AAV9B8G5"/>
<dbReference type="GO" id="GO:0022857">
    <property type="term" value="F:transmembrane transporter activity"/>
    <property type="evidence" value="ECO:0007669"/>
    <property type="project" value="InterPro"/>
</dbReference>
<dbReference type="PANTHER" id="PTHR31218">
    <property type="entry name" value="WAT1-RELATED PROTEIN"/>
    <property type="match status" value="1"/>
</dbReference>